<dbReference type="RefSeq" id="XP_024735281.1">
    <property type="nucleotide sequence ID" value="XM_024880488.1"/>
</dbReference>
<organism evidence="2 3">
    <name type="scientific">Hyaloscypha bicolor E</name>
    <dbReference type="NCBI Taxonomy" id="1095630"/>
    <lineage>
        <taxon>Eukaryota</taxon>
        <taxon>Fungi</taxon>
        <taxon>Dikarya</taxon>
        <taxon>Ascomycota</taxon>
        <taxon>Pezizomycotina</taxon>
        <taxon>Leotiomycetes</taxon>
        <taxon>Helotiales</taxon>
        <taxon>Hyaloscyphaceae</taxon>
        <taxon>Hyaloscypha</taxon>
        <taxon>Hyaloscypha bicolor</taxon>
    </lineage>
</organism>
<dbReference type="PANTHER" id="PTHR35910:SF6">
    <property type="entry name" value="2EXR DOMAIN-CONTAINING PROTEIN"/>
    <property type="match status" value="1"/>
</dbReference>
<dbReference type="InterPro" id="IPR045518">
    <property type="entry name" value="2EXR"/>
</dbReference>
<gene>
    <name evidence="2" type="ORF">K444DRAFT_614164</name>
</gene>
<reference evidence="2 3" key="1">
    <citation type="submission" date="2016-04" db="EMBL/GenBank/DDBJ databases">
        <title>A degradative enzymes factory behind the ericoid mycorrhizal symbiosis.</title>
        <authorList>
            <consortium name="DOE Joint Genome Institute"/>
            <person name="Martino E."/>
            <person name="Morin E."/>
            <person name="Grelet G."/>
            <person name="Kuo A."/>
            <person name="Kohler A."/>
            <person name="Daghino S."/>
            <person name="Barry K."/>
            <person name="Choi C."/>
            <person name="Cichocki N."/>
            <person name="Clum A."/>
            <person name="Copeland A."/>
            <person name="Hainaut M."/>
            <person name="Haridas S."/>
            <person name="Labutti K."/>
            <person name="Lindquist E."/>
            <person name="Lipzen A."/>
            <person name="Khouja H.-R."/>
            <person name="Murat C."/>
            <person name="Ohm R."/>
            <person name="Olson A."/>
            <person name="Spatafora J."/>
            <person name="Veneault-Fourrey C."/>
            <person name="Henrissat B."/>
            <person name="Grigoriev I."/>
            <person name="Martin F."/>
            <person name="Perotto S."/>
        </authorList>
    </citation>
    <scope>NUCLEOTIDE SEQUENCE [LARGE SCALE GENOMIC DNA]</scope>
    <source>
        <strain evidence="2 3">E</strain>
    </source>
</reference>
<sequence>MEIGDLATAQIVEQPEFTLFPRLAPEIRLTIWKLAIPGPRVITIQEHNDATPNFRLLAASYAIPAMLHTSRESREVALGSYELAFTNHRNVKPMYLDFSKDIY</sequence>
<evidence type="ECO:0000259" key="1">
    <source>
        <dbReference type="Pfam" id="PF20150"/>
    </source>
</evidence>
<feature type="domain" description="2EXR" evidence="1">
    <location>
        <begin position="17"/>
        <end position="102"/>
    </location>
</feature>
<dbReference type="AlphaFoldDB" id="A0A2J6T5T2"/>
<dbReference type="PANTHER" id="PTHR35910">
    <property type="entry name" value="2EXR DOMAIN-CONTAINING PROTEIN"/>
    <property type="match status" value="1"/>
</dbReference>
<evidence type="ECO:0000313" key="2">
    <source>
        <dbReference type="EMBL" id="PMD58377.1"/>
    </source>
</evidence>
<dbReference type="OrthoDB" id="3513892at2759"/>
<dbReference type="EMBL" id="KZ613822">
    <property type="protein sequence ID" value="PMD58377.1"/>
    <property type="molecule type" value="Genomic_DNA"/>
</dbReference>
<dbReference type="GeneID" id="36588565"/>
<dbReference type="InParanoid" id="A0A2J6T5T2"/>
<evidence type="ECO:0000313" key="3">
    <source>
        <dbReference type="Proteomes" id="UP000235371"/>
    </source>
</evidence>
<keyword evidence="3" id="KW-1185">Reference proteome</keyword>
<dbReference type="Proteomes" id="UP000235371">
    <property type="component" value="Unassembled WGS sequence"/>
</dbReference>
<protein>
    <recommendedName>
        <fullName evidence="1">2EXR domain-containing protein</fullName>
    </recommendedName>
</protein>
<proteinExistence type="predicted"/>
<name>A0A2J6T5T2_9HELO</name>
<accession>A0A2J6T5T2</accession>
<dbReference type="Pfam" id="PF20150">
    <property type="entry name" value="2EXR"/>
    <property type="match status" value="1"/>
</dbReference>